<sequence length="516" mass="55426">MQNSMTTGCEAELWRKIEAFELDDPQADYPFSARLAHENGWTRAFALRAIREYKRFVFLCMTSADPPCPSEQVDEVWHLHLTFTRSYWTDFCAGVLGRPLHHNPTRGGRDEHAKHVLMYEQTLADYRARFHCEPPAEIWPATSVRFGSDTQHRKVNLSRNWVLPNPLARLMAQLRRRRTKISLVAAVAILPIFAAIPNPLDLTGPQFLTLYFSCFAVAVVLGWIARRTLLPAAKNDLSSPMSPLADSSLLSPVEIAQLARGKRGAIATVACQLMADDVLRLQKDETTLLGMSISSTSKIVAGEGKLSPDAWENRVATLLLNEEQVTQQKIDTAVGDALERVEAGLVNRGLVYEPHETFPARFIPAGIMGLVFALGAAKLVVGLMRDKPVGFLAIALGLTGIAIYFFVRNIRRSRAGDELIKRLTAENAALKSLATQSGISPATGAVSSDLAFAVALFGTTALAGTAFGGLSSWERHAFGNVSSDVSSGCSSGCSGGSGCGGGGGCGGSGCGGCGGD</sequence>
<dbReference type="AlphaFoldDB" id="D2R4Z4"/>
<reference evidence="2 3" key="1">
    <citation type="journal article" date="2009" name="Stand. Genomic Sci.">
        <title>Complete genome sequence of Pirellula staleyi type strain (ATCC 27377).</title>
        <authorList>
            <person name="Clum A."/>
            <person name="Tindall B.J."/>
            <person name="Sikorski J."/>
            <person name="Ivanova N."/>
            <person name="Mavrommatis K."/>
            <person name="Lucas S."/>
            <person name="Glavina del Rio T."/>
            <person name="Nolan M."/>
            <person name="Chen F."/>
            <person name="Tice H."/>
            <person name="Pitluck S."/>
            <person name="Cheng J.F."/>
            <person name="Chertkov O."/>
            <person name="Brettin T."/>
            <person name="Han C."/>
            <person name="Detter J.C."/>
            <person name="Kuske C."/>
            <person name="Bruce D."/>
            <person name="Goodwin L."/>
            <person name="Ovchinikova G."/>
            <person name="Pati A."/>
            <person name="Mikhailova N."/>
            <person name="Chen A."/>
            <person name="Palaniappan K."/>
            <person name="Land M."/>
            <person name="Hauser L."/>
            <person name="Chang Y.J."/>
            <person name="Jeffries C.D."/>
            <person name="Chain P."/>
            <person name="Rohde M."/>
            <person name="Goker M."/>
            <person name="Bristow J."/>
            <person name="Eisen J.A."/>
            <person name="Markowitz V."/>
            <person name="Hugenholtz P."/>
            <person name="Kyrpides N.C."/>
            <person name="Klenk H.P."/>
            <person name="Lapidus A."/>
        </authorList>
    </citation>
    <scope>NUCLEOTIDE SEQUENCE [LARGE SCALE GENOMIC DNA]</scope>
    <source>
        <strain evidence="3">ATCC 27377 / DSM 6068 / ICPB 4128</strain>
    </source>
</reference>
<feature type="transmembrane region" description="Helical" evidence="1">
    <location>
        <begin position="181"/>
        <end position="200"/>
    </location>
</feature>
<accession>D2R4Z4</accession>
<feature type="transmembrane region" description="Helical" evidence="1">
    <location>
        <begin position="362"/>
        <end position="383"/>
    </location>
</feature>
<evidence type="ECO:0008006" key="4">
    <source>
        <dbReference type="Google" id="ProtNLM"/>
    </source>
</evidence>
<organism evidence="2 3">
    <name type="scientific">Pirellula staleyi (strain ATCC 27377 / DSM 6068 / ICPB 4128)</name>
    <name type="common">Pirella staleyi</name>
    <dbReference type="NCBI Taxonomy" id="530564"/>
    <lineage>
        <taxon>Bacteria</taxon>
        <taxon>Pseudomonadati</taxon>
        <taxon>Planctomycetota</taxon>
        <taxon>Planctomycetia</taxon>
        <taxon>Pirellulales</taxon>
        <taxon>Pirellulaceae</taxon>
        <taxon>Pirellula</taxon>
    </lineage>
</organism>
<dbReference type="eggNOG" id="COG4278">
    <property type="taxonomic scope" value="Bacteria"/>
</dbReference>
<proteinExistence type="predicted"/>
<evidence type="ECO:0000313" key="3">
    <source>
        <dbReference type="Proteomes" id="UP000001887"/>
    </source>
</evidence>
<dbReference type="NCBIfam" id="TIGR04222">
    <property type="entry name" value="near_uncomplex"/>
    <property type="match status" value="1"/>
</dbReference>
<keyword evidence="1" id="KW-1133">Transmembrane helix</keyword>
<evidence type="ECO:0000313" key="2">
    <source>
        <dbReference type="EMBL" id="ADB18956.1"/>
    </source>
</evidence>
<feature type="transmembrane region" description="Helical" evidence="1">
    <location>
        <begin position="389"/>
        <end position="407"/>
    </location>
</feature>
<keyword evidence="1" id="KW-0472">Membrane</keyword>
<dbReference type="STRING" id="530564.Psta_4308"/>
<name>D2R4Z4_PIRSD</name>
<dbReference type="EMBL" id="CP001848">
    <property type="protein sequence ID" value="ADB18956.1"/>
    <property type="molecule type" value="Genomic_DNA"/>
</dbReference>
<protein>
    <recommendedName>
        <fullName evidence="4">TIGR04222 domain-containing membrane protein</fullName>
    </recommendedName>
</protein>
<dbReference type="InterPro" id="IPR026467">
    <property type="entry name" value="Ser/Gly_Cys_C_dom"/>
</dbReference>
<keyword evidence="1" id="KW-0812">Transmembrane</keyword>
<evidence type="ECO:0000256" key="1">
    <source>
        <dbReference type="SAM" id="Phobius"/>
    </source>
</evidence>
<feature type="transmembrane region" description="Helical" evidence="1">
    <location>
        <begin position="206"/>
        <end position="225"/>
    </location>
</feature>
<dbReference type="KEGG" id="psl:Psta_4308"/>
<keyword evidence="3" id="KW-1185">Reference proteome</keyword>
<gene>
    <name evidence="2" type="ordered locus">Psta_4308</name>
</gene>
<dbReference type="Proteomes" id="UP000001887">
    <property type="component" value="Chromosome"/>
</dbReference>
<dbReference type="HOGENOM" id="CLU_509906_0_0_0"/>